<dbReference type="SUPFAM" id="SSF54236">
    <property type="entry name" value="Ubiquitin-like"/>
    <property type="match status" value="1"/>
</dbReference>
<dbReference type="Gene3D" id="3.10.20.90">
    <property type="entry name" value="Phosphatidylinositol 3-kinase Catalytic Subunit, Chain A, domain 1"/>
    <property type="match status" value="1"/>
</dbReference>
<dbReference type="InterPro" id="IPR036964">
    <property type="entry name" value="RASGEF_cat_dom_sf"/>
</dbReference>
<sequence length="879" mass="99880">MSGKVSAGMAVVKESPATGKTGFLSWRWSWSPVRAEESELKRIRTAPAVPRPGPVPSPGAMASEKQPPEPPCRLNPGAVGLQACVRSIPCAGRALRNAFLSNGHENWKAHVKLARIIKRSFVGLELVQWLMEQSVCVQSRSTAAGVWNVLLEHQVLLSVERQAEFKDSSSLYQFSFEECEAHSCEFRNQNQWQSGVSLLVQLVPLTQLRERTQKPQNDQTKRITDPSSPAVQMRALERLTSTVQNELVVALARKAKSKSMIEDSSPDRRADPTASTPRSSEEKNSPQAGYHHTEDIRRIEVVQKLAKVLQSPIRTIGPPAELVCDAAVRVCVREGERVCVRGEEMLLLHKTTSPPAPSSTRKRYSAFPATPQNVLEHILSHLRLDQEGGSPQAGGTETLLDDFLLTYPMFMTTSDLCQALLGHYCLKRGRGKEEGTEALDRKQKVLRLLSHWSSWCRNTLQDDEHTKLFLKTLYRYVLDDLYEFPSLEAEQKELQKLLRLQRRHTVDEYSPQRKNKALFHQLSLREGWQPVRAPPRDSKEVLCRMYVTGDSYVSVRTHSAVTVQELLAAVAERLEWVEEDMVLVALTYTREKVVLQPQQCVYSDVLSAAGRLCVCRRDLTQIMSPVMDNSQMQQPVVRMLGMNTWDMAVALTNCDWSLFSNLQEKELVYFTLSRDSCAGHTVALELLLQRCNEVQQWVMTEVLLCPALCKRVQLLKKFIKIAAHCKAQRNLNSFFAIIMGLNTAAISRLSQTWEKVPGKFKKLFSELESLTDPSFNHKAYRDAFKKMKSPKIPFLPLLLKDITFIHEGNKTFLDKLVNFEKLHMIADMVRIIRQCQADRMGNMLTQKDSPEVKGYINYLYIIDNQQTLFELSHRLEPKV</sequence>
<dbReference type="PROSITE" id="PS50186">
    <property type="entry name" value="DEP"/>
    <property type="match status" value="1"/>
</dbReference>
<feature type="region of interest" description="Disordered" evidence="3">
    <location>
        <begin position="209"/>
        <end position="230"/>
    </location>
</feature>
<dbReference type="SUPFAM" id="SSF48366">
    <property type="entry name" value="Ras GEF"/>
    <property type="match status" value="1"/>
</dbReference>
<dbReference type="InterPro" id="IPR000591">
    <property type="entry name" value="DEP_dom"/>
</dbReference>
<dbReference type="Gene3D" id="1.10.840.10">
    <property type="entry name" value="Ras guanine-nucleotide exchange factors catalytic domain"/>
    <property type="match status" value="1"/>
</dbReference>
<proteinExistence type="predicted"/>
<accession>A0A8T2LVW8</accession>
<dbReference type="EMBL" id="JAICCE010000006">
    <property type="protein sequence ID" value="KAG9276083.1"/>
    <property type="molecule type" value="Genomic_DNA"/>
</dbReference>
<dbReference type="OrthoDB" id="21144at2759"/>
<dbReference type="GO" id="GO:0005886">
    <property type="term" value="C:plasma membrane"/>
    <property type="evidence" value="ECO:0007669"/>
    <property type="project" value="TreeGrafter"/>
</dbReference>
<dbReference type="SMART" id="SM00147">
    <property type="entry name" value="RasGEF"/>
    <property type="match status" value="1"/>
</dbReference>
<evidence type="ECO:0000313" key="7">
    <source>
        <dbReference type="EMBL" id="KAG9276083.1"/>
    </source>
</evidence>
<dbReference type="PROSITE" id="PS50212">
    <property type="entry name" value="RASGEF_NTER"/>
    <property type="match status" value="1"/>
</dbReference>
<feature type="domain" description="Ras-GEF" evidence="4">
    <location>
        <begin position="643"/>
        <end position="878"/>
    </location>
</feature>
<dbReference type="Pfam" id="PF00610">
    <property type="entry name" value="DEP"/>
    <property type="match status" value="1"/>
</dbReference>
<reference evidence="7 8" key="1">
    <citation type="submission" date="2021-07" db="EMBL/GenBank/DDBJ databases">
        <authorList>
            <person name="Imarazene B."/>
            <person name="Zahm M."/>
            <person name="Klopp C."/>
            <person name="Cabau C."/>
            <person name="Beille S."/>
            <person name="Jouanno E."/>
            <person name="Castinel A."/>
            <person name="Lluch J."/>
            <person name="Gil L."/>
            <person name="Kuchtly C."/>
            <person name="Lopez Roques C."/>
            <person name="Donnadieu C."/>
            <person name="Parrinello H."/>
            <person name="Journot L."/>
            <person name="Du K."/>
            <person name="Schartl M."/>
            <person name="Retaux S."/>
            <person name="Guiguen Y."/>
        </authorList>
    </citation>
    <scope>NUCLEOTIDE SEQUENCE [LARGE SCALE GENOMIC DNA]</scope>
    <source>
        <strain evidence="7">Pach_M1</strain>
        <tissue evidence="7">Testis</tissue>
    </source>
</reference>
<dbReference type="Proteomes" id="UP000752171">
    <property type="component" value="Unassembled WGS sequence"/>
</dbReference>
<dbReference type="PANTHER" id="PTHR23113">
    <property type="entry name" value="GUANINE NUCLEOTIDE EXCHANGE FACTOR"/>
    <property type="match status" value="1"/>
</dbReference>
<dbReference type="AlphaFoldDB" id="A0A8T2LVW8"/>
<dbReference type="PROSITE" id="PS50009">
    <property type="entry name" value="RASGEF_CAT"/>
    <property type="match status" value="1"/>
</dbReference>
<dbReference type="Gene3D" id="1.10.10.10">
    <property type="entry name" value="Winged helix-like DNA-binding domain superfamily/Winged helix DNA-binding domain"/>
    <property type="match status" value="1"/>
</dbReference>
<organism evidence="7 8">
    <name type="scientific">Astyanax mexicanus</name>
    <name type="common">Blind cave fish</name>
    <name type="synonym">Astyanax fasciatus mexicanus</name>
    <dbReference type="NCBI Taxonomy" id="7994"/>
    <lineage>
        <taxon>Eukaryota</taxon>
        <taxon>Metazoa</taxon>
        <taxon>Chordata</taxon>
        <taxon>Craniata</taxon>
        <taxon>Vertebrata</taxon>
        <taxon>Euteleostomi</taxon>
        <taxon>Actinopterygii</taxon>
        <taxon>Neopterygii</taxon>
        <taxon>Teleostei</taxon>
        <taxon>Ostariophysi</taxon>
        <taxon>Characiformes</taxon>
        <taxon>Characoidei</taxon>
        <taxon>Acestrorhamphidae</taxon>
        <taxon>Acestrorhamphinae</taxon>
        <taxon>Astyanax</taxon>
    </lineage>
</organism>
<dbReference type="SUPFAM" id="SSF46785">
    <property type="entry name" value="Winged helix' DNA-binding domain"/>
    <property type="match status" value="1"/>
</dbReference>
<dbReference type="InterPro" id="IPR036390">
    <property type="entry name" value="WH_DNA-bd_sf"/>
</dbReference>
<dbReference type="InterPro" id="IPR029071">
    <property type="entry name" value="Ubiquitin-like_domsf"/>
</dbReference>
<dbReference type="CDD" id="cd06224">
    <property type="entry name" value="REM"/>
    <property type="match status" value="1"/>
</dbReference>
<dbReference type="InterPro" id="IPR023578">
    <property type="entry name" value="Ras_GEF_dom_sf"/>
</dbReference>
<evidence type="ECO:0000256" key="1">
    <source>
        <dbReference type="ARBA" id="ARBA00022658"/>
    </source>
</evidence>
<dbReference type="GO" id="GO:0007265">
    <property type="term" value="P:Ras protein signal transduction"/>
    <property type="evidence" value="ECO:0007669"/>
    <property type="project" value="TreeGrafter"/>
</dbReference>
<dbReference type="CDD" id="cd00155">
    <property type="entry name" value="RasGEF"/>
    <property type="match status" value="1"/>
</dbReference>
<comment type="caution">
    <text evidence="7">The sequence shown here is derived from an EMBL/GenBank/DDBJ whole genome shotgun (WGS) entry which is preliminary data.</text>
</comment>
<name>A0A8T2LVW8_ASTMX</name>
<dbReference type="InterPro" id="IPR000651">
    <property type="entry name" value="Ras-like_Gua-exchang_fac_N"/>
</dbReference>
<evidence type="ECO:0000259" key="6">
    <source>
        <dbReference type="PROSITE" id="PS50212"/>
    </source>
</evidence>
<dbReference type="SMART" id="SM00049">
    <property type="entry name" value="DEP"/>
    <property type="match status" value="1"/>
</dbReference>
<dbReference type="SMART" id="SM00229">
    <property type="entry name" value="RasGEFN"/>
    <property type="match status" value="1"/>
</dbReference>
<feature type="compositionally biased region" description="Basic and acidic residues" evidence="3">
    <location>
        <begin position="209"/>
        <end position="224"/>
    </location>
</feature>
<evidence type="ECO:0000259" key="4">
    <source>
        <dbReference type="PROSITE" id="PS50009"/>
    </source>
</evidence>
<dbReference type="FunFam" id="1.10.840.10:FF:000002">
    <property type="entry name" value="Rap guanine nucleotide exchange factor 4"/>
    <property type="match status" value="1"/>
</dbReference>
<dbReference type="Pfam" id="PF00617">
    <property type="entry name" value="RasGEF"/>
    <property type="match status" value="1"/>
</dbReference>
<feature type="domain" description="DEP" evidence="5">
    <location>
        <begin position="117"/>
        <end position="176"/>
    </location>
</feature>
<dbReference type="InterPro" id="IPR036388">
    <property type="entry name" value="WH-like_DNA-bd_sf"/>
</dbReference>
<dbReference type="PROSITE" id="PS00720">
    <property type="entry name" value="RASGEF"/>
    <property type="match status" value="1"/>
</dbReference>
<dbReference type="InterPro" id="IPR001895">
    <property type="entry name" value="RASGEF_cat_dom"/>
</dbReference>
<evidence type="ECO:0000256" key="3">
    <source>
        <dbReference type="SAM" id="MobiDB-lite"/>
    </source>
</evidence>
<dbReference type="InterPro" id="IPR019804">
    <property type="entry name" value="Ras_G-nucl-exch_fac_CS"/>
</dbReference>
<feature type="region of interest" description="Disordered" evidence="3">
    <location>
        <begin position="47"/>
        <end position="71"/>
    </location>
</feature>
<protein>
    <submittedName>
        <fullName evidence="7">Rap guanine nucleotide exchange factor 5</fullName>
    </submittedName>
</protein>
<dbReference type="PANTHER" id="PTHR23113:SF26">
    <property type="entry name" value="RAP GUANINE NUCLEOTIDE EXCHANGE FACTOR 5"/>
    <property type="match status" value="1"/>
</dbReference>
<feature type="region of interest" description="Disordered" evidence="3">
    <location>
        <begin position="258"/>
        <end position="295"/>
    </location>
</feature>
<keyword evidence="1 2" id="KW-0344">Guanine-nucleotide releasing factor</keyword>
<evidence type="ECO:0000256" key="2">
    <source>
        <dbReference type="PROSITE-ProRule" id="PRU00168"/>
    </source>
</evidence>
<feature type="domain" description="N-terminal Ras-GEF" evidence="6">
    <location>
        <begin position="362"/>
        <end position="499"/>
    </location>
</feature>
<feature type="compositionally biased region" description="Basic and acidic residues" evidence="3">
    <location>
        <begin position="259"/>
        <end position="271"/>
    </location>
</feature>
<dbReference type="InterPro" id="IPR008937">
    <property type="entry name" value="Ras-like_GEF"/>
</dbReference>
<gene>
    <name evidence="7" type="primary">RAPGEF5</name>
    <name evidence="7" type="ORF">AMEX_G8346</name>
</gene>
<dbReference type="Gene3D" id="1.20.870.10">
    <property type="entry name" value="Son of sevenless (SoS) protein Chain: S domain 1"/>
    <property type="match status" value="1"/>
</dbReference>
<evidence type="ECO:0000259" key="5">
    <source>
        <dbReference type="PROSITE" id="PS50186"/>
    </source>
</evidence>
<dbReference type="Pfam" id="PF00618">
    <property type="entry name" value="RasGEF_N"/>
    <property type="match status" value="1"/>
</dbReference>
<evidence type="ECO:0000313" key="8">
    <source>
        <dbReference type="Proteomes" id="UP000752171"/>
    </source>
</evidence>
<dbReference type="GO" id="GO:0005085">
    <property type="term" value="F:guanyl-nucleotide exchange factor activity"/>
    <property type="evidence" value="ECO:0007669"/>
    <property type="project" value="UniProtKB-KW"/>
</dbReference>